<dbReference type="Pfam" id="PF00892">
    <property type="entry name" value="EamA"/>
    <property type="match status" value="2"/>
</dbReference>
<dbReference type="PANTHER" id="PTHR42920:SF5">
    <property type="entry name" value="EAMA DOMAIN-CONTAINING PROTEIN"/>
    <property type="match status" value="1"/>
</dbReference>
<dbReference type="InterPro" id="IPR051258">
    <property type="entry name" value="Diverse_Substrate_Transporter"/>
</dbReference>
<feature type="domain" description="EamA" evidence="8">
    <location>
        <begin position="15"/>
        <end position="140"/>
    </location>
</feature>
<evidence type="ECO:0000256" key="3">
    <source>
        <dbReference type="ARBA" id="ARBA00022475"/>
    </source>
</evidence>
<gene>
    <name evidence="9" type="ORF">I6U51_01035</name>
</gene>
<dbReference type="InterPro" id="IPR000620">
    <property type="entry name" value="EamA_dom"/>
</dbReference>
<keyword evidence="10" id="KW-1185">Reference proteome</keyword>
<comment type="subcellular location">
    <subcellularLocation>
        <location evidence="1">Cell membrane</location>
        <topology evidence="1">Multi-pass membrane protein</topology>
    </subcellularLocation>
</comment>
<feature type="transmembrane region" description="Helical" evidence="7">
    <location>
        <begin position="214"/>
        <end position="232"/>
    </location>
</feature>
<evidence type="ECO:0000256" key="7">
    <source>
        <dbReference type="SAM" id="Phobius"/>
    </source>
</evidence>
<organism evidence="9 10">
    <name type="scientific">Clostridium aciditolerans</name>
    <dbReference type="NCBI Taxonomy" id="339861"/>
    <lineage>
        <taxon>Bacteria</taxon>
        <taxon>Bacillati</taxon>
        <taxon>Bacillota</taxon>
        <taxon>Clostridia</taxon>
        <taxon>Eubacteriales</taxon>
        <taxon>Clostridiaceae</taxon>
        <taxon>Clostridium</taxon>
    </lineage>
</organism>
<feature type="transmembrane region" description="Helical" evidence="7">
    <location>
        <begin position="123"/>
        <end position="141"/>
    </location>
</feature>
<dbReference type="RefSeq" id="WP_211140754.1">
    <property type="nucleotide sequence ID" value="NZ_JAEEGB010000002.1"/>
</dbReference>
<accession>A0A934M353</accession>
<evidence type="ECO:0000256" key="2">
    <source>
        <dbReference type="ARBA" id="ARBA00007362"/>
    </source>
</evidence>
<reference evidence="9" key="1">
    <citation type="submission" date="2020-12" db="EMBL/GenBank/DDBJ databases">
        <title>Clostridium thailandense sp. nov., a novel acetogenic bacterium isolated from peat land soil in Thailand.</title>
        <authorList>
            <person name="Chaikitkaew S."/>
            <person name="Birkeland N.K."/>
        </authorList>
    </citation>
    <scope>NUCLEOTIDE SEQUENCE</scope>
    <source>
        <strain evidence="9">DSM 17425</strain>
    </source>
</reference>
<evidence type="ECO:0000256" key="4">
    <source>
        <dbReference type="ARBA" id="ARBA00022692"/>
    </source>
</evidence>
<comment type="similarity">
    <text evidence="2">Belongs to the EamA transporter family.</text>
</comment>
<dbReference type="EMBL" id="JAEEGB010000002">
    <property type="protein sequence ID" value="MBI6871288.1"/>
    <property type="molecule type" value="Genomic_DNA"/>
</dbReference>
<proteinExistence type="inferred from homology"/>
<comment type="caution">
    <text evidence="9">The sequence shown here is derived from an EMBL/GenBank/DDBJ whole genome shotgun (WGS) entry which is preliminary data.</text>
</comment>
<feature type="transmembrane region" description="Helical" evidence="7">
    <location>
        <begin position="37"/>
        <end position="57"/>
    </location>
</feature>
<evidence type="ECO:0000259" key="8">
    <source>
        <dbReference type="Pfam" id="PF00892"/>
    </source>
</evidence>
<feature type="domain" description="EamA" evidence="8">
    <location>
        <begin position="149"/>
        <end position="281"/>
    </location>
</feature>
<keyword evidence="5 7" id="KW-1133">Transmembrane helix</keyword>
<feature type="transmembrane region" description="Helical" evidence="7">
    <location>
        <begin position="178"/>
        <end position="199"/>
    </location>
</feature>
<keyword evidence="4 7" id="KW-0812">Transmembrane</keyword>
<sequence length="306" mass="34152">MSKYDKKAVVSTLSLAFVTMFWGTSYAIVKDSLNSIKPFQLMTLRFVWSTIILALIFCKRLKNIRKKDIYQGLIIGMFLFIAFFTLITGIIYTTASKQSFLVGAYVIVVPFLAWAINKRVPDNYEIIGAFIATIGIGLLTLNGSLNINKGDVISIFCSISFACHMIAIEYFKKDSDPIISTIIQFAVTALLFVILTGIFESYTINMTPKMSKSIAYLVIATTVIPFLVQNIAQKYISSTSTALIFTLESAFGGIFAIFFLNETMTFRMIVGSVIIFIGIIIEETKLNFLKKFKINSYSTSSDSESV</sequence>
<dbReference type="AlphaFoldDB" id="A0A934M353"/>
<evidence type="ECO:0000313" key="9">
    <source>
        <dbReference type="EMBL" id="MBI6871288.1"/>
    </source>
</evidence>
<feature type="transmembrane region" description="Helical" evidence="7">
    <location>
        <begin position="153"/>
        <end position="171"/>
    </location>
</feature>
<protein>
    <submittedName>
        <fullName evidence="9">DMT family transporter</fullName>
    </submittedName>
</protein>
<dbReference type="GO" id="GO:0005886">
    <property type="term" value="C:plasma membrane"/>
    <property type="evidence" value="ECO:0007669"/>
    <property type="project" value="UniProtKB-SubCell"/>
</dbReference>
<evidence type="ECO:0000313" key="10">
    <source>
        <dbReference type="Proteomes" id="UP000622687"/>
    </source>
</evidence>
<name>A0A934M353_9CLOT</name>
<feature type="transmembrane region" description="Helical" evidence="7">
    <location>
        <begin position="239"/>
        <end position="258"/>
    </location>
</feature>
<dbReference type="SUPFAM" id="SSF103481">
    <property type="entry name" value="Multidrug resistance efflux transporter EmrE"/>
    <property type="match status" value="2"/>
</dbReference>
<dbReference type="Proteomes" id="UP000622687">
    <property type="component" value="Unassembled WGS sequence"/>
</dbReference>
<feature type="transmembrane region" description="Helical" evidence="7">
    <location>
        <begin position="264"/>
        <end position="281"/>
    </location>
</feature>
<feature type="transmembrane region" description="Helical" evidence="7">
    <location>
        <begin position="98"/>
        <end position="116"/>
    </location>
</feature>
<dbReference type="PANTHER" id="PTHR42920">
    <property type="entry name" value="OS03G0707200 PROTEIN-RELATED"/>
    <property type="match status" value="1"/>
</dbReference>
<keyword evidence="6 7" id="KW-0472">Membrane</keyword>
<evidence type="ECO:0000256" key="5">
    <source>
        <dbReference type="ARBA" id="ARBA00022989"/>
    </source>
</evidence>
<feature type="transmembrane region" description="Helical" evidence="7">
    <location>
        <begin position="69"/>
        <end position="92"/>
    </location>
</feature>
<dbReference type="InterPro" id="IPR037185">
    <property type="entry name" value="EmrE-like"/>
</dbReference>
<evidence type="ECO:0000256" key="6">
    <source>
        <dbReference type="ARBA" id="ARBA00023136"/>
    </source>
</evidence>
<evidence type="ECO:0000256" key="1">
    <source>
        <dbReference type="ARBA" id="ARBA00004651"/>
    </source>
</evidence>
<keyword evidence="3" id="KW-1003">Cell membrane</keyword>